<reference evidence="6" key="1">
    <citation type="submission" date="2020-04" db="EMBL/GenBank/DDBJ databases">
        <authorList>
            <person name="Alioto T."/>
            <person name="Alioto T."/>
            <person name="Gomez Garrido J."/>
        </authorList>
    </citation>
    <scope>NUCLEOTIDE SEQUENCE</scope>
    <source>
        <strain evidence="6">A484AB</strain>
    </source>
</reference>
<organism evidence="6 7">
    <name type="scientific">Paramuricea clavata</name>
    <name type="common">Red gorgonian</name>
    <name type="synonym">Violescent sea-whip</name>
    <dbReference type="NCBI Taxonomy" id="317549"/>
    <lineage>
        <taxon>Eukaryota</taxon>
        <taxon>Metazoa</taxon>
        <taxon>Cnidaria</taxon>
        <taxon>Anthozoa</taxon>
        <taxon>Octocorallia</taxon>
        <taxon>Malacalcyonacea</taxon>
        <taxon>Plexauridae</taxon>
        <taxon>Paramuricea</taxon>
    </lineage>
</organism>
<dbReference type="GO" id="GO:0003677">
    <property type="term" value="F:DNA binding"/>
    <property type="evidence" value="ECO:0007669"/>
    <property type="project" value="InterPro"/>
</dbReference>
<dbReference type="AlphaFoldDB" id="A0A7D9I0R1"/>
<gene>
    <name evidence="6" type="ORF">PACLA_8A055154</name>
</gene>
<dbReference type="Pfam" id="PF12012">
    <property type="entry name" value="DUF3504"/>
    <property type="match status" value="1"/>
</dbReference>
<dbReference type="GO" id="GO:0006310">
    <property type="term" value="P:DNA recombination"/>
    <property type="evidence" value="ECO:0007669"/>
    <property type="project" value="UniProtKB-KW"/>
</dbReference>
<evidence type="ECO:0000313" key="7">
    <source>
        <dbReference type="Proteomes" id="UP001152795"/>
    </source>
</evidence>
<keyword evidence="1" id="KW-1017">Isopeptide bond</keyword>
<dbReference type="Gene3D" id="1.10.443.10">
    <property type="entry name" value="Intergrase catalytic core"/>
    <property type="match status" value="1"/>
</dbReference>
<keyword evidence="4" id="KW-0233">DNA recombination</keyword>
<name>A0A7D9I0R1_PARCT</name>
<evidence type="ECO:0000256" key="4">
    <source>
        <dbReference type="ARBA" id="ARBA00023172"/>
    </source>
</evidence>
<dbReference type="InterPro" id="IPR013762">
    <property type="entry name" value="Integrase-like_cat_sf"/>
</dbReference>
<evidence type="ECO:0000256" key="2">
    <source>
        <dbReference type="ARBA" id="ARBA00022553"/>
    </source>
</evidence>
<dbReference type="GO" id="GO:0015074">
    <property type="term" value="P:DNA integration"/>
    <property type="evidence" value="ECO:0007669"/>
    <property type="project" value="InterPro"/>
</dbReference>
<dbReference type="SUPFAM" id="SSF56349">
    <property type="entry name" value="DNA breaking-rejoining enzymes"/>
    <property type="match status" value="1"/>
</dbReference>
<evidence type="ECO:0000256" key="3">
    <source>
        <dbReference type="ARBA" id="ARBA00022843"/>
    </source>
</evidence>
<dbReference type="PANTHER" id="PTHR46963">
    <property type="entry name" value="SIMILAR TO RIKEN CDNA E130308A19"/>
    <property type="match status" value="1"/>
</dbReference>
<dbReference type="PANTHER" id="PTHR46963:SF2">
    <property type="match status" value="1"/>
</dbReference>
<keyword evidence="7" id="KW-1185">Reference proteome</keyword>
<dbReference type="InterPro" id="IPR021893">
    <property type="entry name" value="ZMYM2-like_C"/>
</dbReference>
<evidence type="ECO:0000259" key="5">
    <source>
        <dbReference type="Pfam" id="PF12012"/>
    </source>
</evidence>
<keyword evidence="3" id="KW-0832">Ubl conjugation</keyword>
<keyword evidence="2" id="KW-0597">Phosphoprotein</keyword>
<dbReference type="OrthoDB" id="5951711at2759"/>
<dbReference type="Proteomes" id="UP001152795">
    <property type="component" value="Unassembled WGS sequence"/>
</dbReference>
<protein>
    <submittedName>
        <fullName evidence="6">Zinc finger MYM-type 2-like</fullName>
    </submittedName>
</protein>
<evidence type="ECO:0000256" key="1">
    <source>
        <dbReference type="ARBA" id="ARBA00022499"/>
    </source>
</evidence>
<sequence>MVASFERHLKKKNYGLSIMKDLQFEQTRKALVSKQKDLKRQGKGNKPNASSALSEDDTAVLYEKDLLGTSSPDALLNTLWFNNTIHFGLRGCKEHRDMTWGDVKLHKTVSGEEYLKYNERQTKTRSGENTRDVRKVTPKMFSVPGNKRDPIAAYKLFAEKHPAEINSDDSPFYLAVNNLKKPESVSCKAWFKKAPAGVNKLNSIMKNMAAKAGLTTKFTNHSGRKTMMQALVNQNFPPTDIIQLSGHKNLQSVTHYSTVNESQQMEMSRTLSSVATGKLSHLSNLTTGNSGVEVHSSTNRQKTTSEHNVNVQEHAMPALFSNATISGGSINISINTLKQSPTLSITNVDSPPKTYKRLKLLSDSESD</sequence>
<dbReference type="EMBL" id="CACRXK020002851">
    <property type="protein sequence ID" value="CAB3996358.1"/>
    <property type="molecule type" value="Genomic_DNA"/>
</dbReference>
<dbReference type="InterPro" id="IPR011010">
    <property type="entry name" value="DNA_brk_join_enz"/>
</dbReference>
<proteinExistence type="predicted"/>
<feature type="domain" description="ZMYM2-like/QRICH1 C-terminal" evidence="5">
    <location>
        <begin position="56"/>
        <end position="208"/>
    </location>
</feature>
<accession>A0A7D9I0R1</accession>
<comment type="caution">
    <text evidence="6">The sequence shown here is derived from an EMBL/GenBank/DDBJ whole genome shotgun (WGS) entry which is preliminary data.</text>
</comment>
<evidence type="ECO:0000313" key="6">
    <source>
        <dbReference type="EMBL" id="CAB3996358.1"/>
    </source>
</evidence>
<dbReference type="InterPro" id="IPR042838">
    <property type="entry name" value="KIAA1958"/>
</dbReference>